<feature type="transmembrane region" description="Helical" evidence="5">
    <location>
        <begin position="113"/>
        <end position="139"/>
    </location>
</feature>
<keyword evidence="5" id="KW-1133">Transmembrane helix</keyword>
<keyword evidence="5" id="KW-0472">Membrane</keyword>
<name>A0ABV9TH88_9MICC</name>
<gene>
    <name evidence="8" type="ORF">ACFPCS_04090</name>
</gene>
<dbReference type="Pfam" id="PF07730">
    <property type="entry name" value="HisKA_3"/>
    <property type="match status" value="1"/>
</dbReference>
<dbReference type="GO" id="GO:0016301">
    <property type="term" value="F:kinase activity"/>
    <property type="evidence" value="ECO:0007669"/>
    <property type="project" value="UniProtKB-KW"/>
</dbReference>
<dbReference type="PANTHER" id="PTHR24421:SF62">
    <property type="entry name" value="SENSORY TRANSDUCTION HISTIDINE KINASE"/>
    <property type="match status" value="1"/>
</dbReference>
<dbReference type="InterPro" id="IPR003594">
    <property type="entry name" value="HATPase_dom"/>
</dbReference>
<feature type="domain" description="Signal transduction histidine kinase subgroup 3 dimerisation and phosphoacceptor" evidence="7">
    <location>
        <begin position="207"/>
        <end position="274"/>
    </location>
</feature>
<organism evidence="8 9">
    <name type="scientific">Kocuria oceani</name>
    <dbReference type="NCBI Taxonomy" id="988827"/>
    <lineage>
        <taxon>Bacteria</taxon>
        <taxon>Bacillati</taxon>
        <taxon>Actinomycetota</taxon>
        <taxon>Actinomycetes</taxon>
        <taxon>Micrococcales</taxon>
        <taxon>Micrococcaceae</taxon>
        <taxon>Kocuria</taxon>
    </lineage>
</organism>
<feature type="domain" description="Histidine kinase/HSP90-like ATPase" evidence="6">
    <location>
        <begin position="324"/>
        <end position="413"/>
    </location>
</feature>
<dbReference type="PIRSF" id="PIRSF037434">
    <property type="entry name" value="STHK_ChrS"/>
    <property type="match status" value="1"/>
</dbReference>
<evidence type="ECO:0000256" key="2">
    <source>
        <dbReference type="ARBA" id="ARBA00022777"/>
    </source>
</evidence>
<keyword evidence="2 8" id="KW-0418">Kinase</keyword>
<feature type="transmembrane region" description="Helical" evidence="5">
    <location>
        <begin position="84"/>
        <end position="101"/>
    </location>
</feature>
<dbReference type="InterPro" id="IPR050482">
    <property type="entry name" value="Sensor_HK_TwoCompSys"/>
</dbReference>
<evidence type="ECO:0000256" key="5">
    <source>
        <dbReference type="SAM" id="Phobius"/>
    </source>
</evidence>
<dbReference type="CDD" id="cd16917">
    <property type="entry name" value="HATPase_UhpB-NarQ-NarX-like"/>
    <property type="match status" value="1"/>
</dbReference>
<proteinExistence type="predicted"/>
<reference evidence="9" key="1">
    <citation type="journal article" date="2019" name="Int. J. Syst. Evol. Microbiol.">
        <title>The Global Catalogue of Microorganisms (GCM) 10K type strain sequencing project: providing services to taxonomists for standard genome sequencing and annotation.</title>
        <authorList>
            <consortium name="The Broad Institute Genomics Platform"/>
            <consortium name="The Broad Institute Genome Sequencing Center for Infectious Disease"/>
            <person name="Wu L."/>
            <person name="Ma J."/>
        </authorList>
    </citation>
    <scope>NUCLEOTIDE SEQUENCE [LARGE SCALE GENOMIC DNA]</scope>
    <source>
        <strain evidence="9">CGMCC 4.6946</strain>
    </source>
</reference>
<dbReference type="InterPro" id="IPR036890">
    <property type="entry name" value="HATPase_C_sf"/>
</dbReference>
<evidence type="ECO:0000256" key="4">
    <source>
        <dbReference type="SAM" id="MobiDB-lite"/>
    </source>
</evidence>
<keyword evidence="9" id="KW-1185">Reference proteome</keyword>
<dbReference type="InterPro" id="IPR011712">
    <property type="entry name" value="Sig_transdc_His_kin_sub3_dim/P"/>
</dbReference>
<dbReference type="PANTHER" id="PTHR24421">
    <property type="entry name" value="NITRATE/NITRITE SENSOR PROTEIN NARX-RELATED"/>
    <property type="match status" value="1"/>
</dbReference>
<protein>
    <submittedName>
        <fullName evidence="8">Sensor histidine kinase</fullName>
    </submittedName>
</protein>
<evidence type="ECO:0000313" key="8">
    <source>
        <dbReference type="EMBL" id="MFC4902745.1"/>
    </source>
</evidence>
<dbReference type="Proteomes" id="UP001595797">
    <property type="component" value="Unassembled WGS sequence"/>
</dbReference>
<dbReference type="Pfam" id="PF02518">
    <property type="entry name" value="HATPase_c"/>
    <property type="match status" value="1"/>
</dbReference>
<keyword evidence="5" id="KW-0812">Transmembrane</keyword>
<dbReference type="Gene3D" id="1.20.5.1930">
    <property type="match status" value="1"/>
</dbReference>
<evidence type="ECO:0000256" key="1">
    <source>
        <dbReference type="ARBA" id="ARBA00022679"/>
    </source>
</evidence>
<accession>A0ABV9TH88</accession>
<feature type="transmembrane region" description="Helical" evidence="5">
    <location>
        <begin position="47"/>
        <end position="64"/>
    </location>
</feature>
<evidence type="ECO:0000313" key="9">
    <source>
        <dbReference type="Proteomes" id="UP001595797"/>
    </source>
</evidence>
<keyword evidence="3" id="KW-0902">Two-component regulatory system</keyword>
<sequence>MHEDTSTPAVLGALRITLHVSFAALLLLGIGRAVLQAHASGTGVRPLVLLLGLAMLLAAVYLVGTVAENRAARRQAGWDPRPLALPWLIVVTVLWGTLTLLSPDFSWVVFPLFFVYLVLLPRVVALGCIVVLTAVVIVAQLLHTGPDGFRAAMVVGPVVGAVFAVVVGHGYRRLYRDAQHHRRVIRALEAARTELAHREREAGRSAERERLSREIHDTLAQGLSSIVLMSRAARQSLDHADPARAVERIAIIEATAVENLAEARRFVRDLSSPALDSSLLTALREACAHTEQQVRASGADLACRFRCEGEIPDLPSEYQSVLLRTAQSSLANVAVHSRARTAVVTLAGWDDAVSLDVFDDGIGFVPDAADRDNDEEHYGLTKLQHRVREVGGTFTLESEPGNGTVISIRLPSTRPTVAPTHRGAENASVEENR</sequence>
<dbReference type="InterPro" id="IPR017205">
    <property type="entry name" value="Sig_transdc_His_kinase_ChrS"/>
</dbReference>
<feature type="region of interest" description="Disordered" evidence="4">
    <location>
        <begin position="412"/>
        <end position="433"/>
    </location>
</feature>
<evidence type="ECO:0000259" key="7">
    <source>
        <dbReference type="Pfam" id="PF07730"/>
    </source>
</evidence>
<dbReference type="SUPFAM" id="SSF55874">
    <property type="entry name" value="ATPase domain of HSP90 chaperone/DNA topoisomerase II/histidine kinase"/>
    <property type="match status" value="1"/>
</dbReference>
<evidence type="ECO:0000256" key="3">
    <source>
        <dbReference type="ARBA" id="ARBA00023012"/>
    </source>
</evidence>
<feature type="transmembrane region" description="Helical" evidence="5">
    <location>
        <begin position="151"/>
        <end position="171"/>
    </location>
</feature>
<dbReference type="Gene3D" id="3.30.565.10">
    <property type="entry name" value="Histidine kinase-like ATPase, C-terminal domain"/>
    <property type="match status" value="1"/>
</dbReference>
<feature type="transmembrane region" description="Helical" evidence="5">
    <location>
        <begin position="12"/>
        <end position="35"/>
    </location>
</feature>
<comment type="caution">
    <text evidence="8">The sequence shown here is derived from an EMBL/GenBank/DDBJ whole genome shotgun (WGS) entry which is preliminary data.</text>
</comment>
<dbReference type="RefSeq" id="WP_277552208.1">
    <property type="nucleotide sequence ID" value="NZ_JARAMH010000024.1"/>
</dbReference>
<keyword evidence="1" id="KW-0808">Transferase</keyword>
<evidence type="ECO:0000259" key="6">
    <source>
        <dbReference type="Pfam" id="PF02518"/>
    </source>
</evidence>
<dbReference type="EMBL" id="JBHSIW010000006">
    <property type="protein sequence ID" value="MFC4902745.1"/>
    <property type="molecule type" value="Genomic_DNA"/>
</dbReference>